<organism evidence="2 3">
    <name type="scientific">Araneus ventricosus</name>
    <name type="common">Orbweaver spider</name>
    <name type="synonym">Epeira ventricosa</name>
    <dbReference type="NCBI Taxonomy" id="182803"/>
    <lineage>
        <taxon>Eukaryota</taxon>
        <taxon>Metazoa</taxon>
        <taxon>Ecdysozoa</taxon>
        <taxon>Arthropoda</taxon>
        <taxon>Chelicerata</taxon>
        <taxon>Arachnida</taxon>
        <taxon>Araneae</taxon>
        <taxon>Araneomorphae</taxon>
        <taxon>Entelegynae</taxon>
        <taxon>Araneoidea</taxon>
        <taxon>Araneidae</taxon>
        <taxon>Araneus</taxon>
    </lineage>
</organism>
<accession>A0A4Y2KZY7</accession>
<dbReference type="AlphaFoldDB" id="A0A4Y2KZY7"/>
<reference evidence="2 3" key="1">
    <citation type="journal article" date="2019" name="Sci. Rep.">
        <title>Orb-weaving spider Araneus ventricosus genome elucidates the spidroin gene catalogue.</title>
        <authorList>
            <person name="Kono N."/>
            <person name="Nakamura H."/>
            <person name="Ohtoshi R."/>
            <person name="Moran D.A.P."/>
            <person name="Shinohara A."/>
            <person name="Yoshida Y."/>
            <person name="Fujiwara M."/>
            <person name="Mori M."/>
            <person name="Tomita M."/>
            <person name="Arakawa K."/>
        </authorList>
    </citation>
    <scope>NUCLEOTIDE SEQUENCE [LARGE SCALE GENOMIC DNA]</scope>
</reference>
<name>A0A4Y2KZY7_ARAVE</name>
<protein>
    <submittedName>
        <fullName evidence="2">Uncharacterized protein</fullName>
    </submittedName>
</protein>
<gene>
    <name evidence="2" type="ORF">AVEN_125676_1</name>
</gene>
<evidence type="ECO:0000313" key="3">
    <source>
        <dbReference type="Proteomes" id="UP000499080"/>
    </source>
</evidence>
<feature type="region of interest" description="Disordered" evidence="1">
    <location>
        <begin position="72"/>
        <end position="97"/>
    </location>
</feature>
<proteinExistence type="predicted"/>
<sequence>MLNLGPTLWKRQMNAALVLCSNGVWWQTSSRSTFPLMDCEAVGIQTDVPFLRRVINISTSVRIPTSTVHKCKPQATGSLAKPHAAPLEQGTNSHREG</sequence>
<evidence type="ECO:0000313" key="2">
    <source>
        <dbReference type="EMBL" id="GBN07951.1"/>
    </source>
</evidence>
<keyword evidence="3" id="KW-1185">Reference proteome</keyword>
<dbReference type="Proteomes" id="UP000499080">
    <property type="component" value="Unassembled WGS sequence"/>
</dbReference>
<comment type="caution">
    <text evidence="2">The sequence shown here is derived from an EMBL/GenBank/DDBJ whole genome shotgun (WGS) entry which is preliminary data.</text>
</comment>
<dbReference type="EMBL" id="BGPR01116745">
    <property type="protein sequence ID" value="GBN07951.1"/>
    <property type="molecule type" value="Genomic_DNA"/>
</dbReference>
<evidence type="ECO:0000256" key="1">
    <source>
        <dbReference type="SAM" id="MobiDB-lite"/>
    </source>
</evidence>